<protein>
    <submittedName>
        <fullName evidence="1">Protein phosphatase 1 regulatory subunit 7</fullName>
    </submittedName>
</protein>
<dbReference type="EMBL" id="FPBD01000024">
    <property type="protein sequence ID" value="SFU17499.1"/>
    <property type="molecule type" value="Genomic_DNA"/>
</dbReference>
<proteinExistence type="predicted"/>
<dbReference type="InterPro" id="IPR032675">
    <property type="entry name" value="LRR_dom_sf"/>
</dbReference>
<keyword evidence="2" id="KW-1185">Reference proteome</keyword>
<organism evidence="1 2">
    <name type="scientific">Pseudovibrio denitrificans</name>
    <dbReference type="NCBI Taxonomy" id="258256"/>
    <lineage>
        <taxon>Bacteria</taxon>
        <taxon>Pseudomonadati</taxon>
        <taxon>Pseudomonadota</taxon>
        <taxon>Alphaproteobacteria</taxon>
        <taxon>Hyphomicrobiales</taxon>
        <taxon>Stappiaceae</taxon>
        <taxon>Pseudovibrio</taxon>
    </lineage>
</organism>
<name>A0A1I7E0P7_9HYPH</name>
<dbReference type="Gene3D" id="3.80.10.10">
    <property type="entry name" value="Ribonuclease Inhibitor"/>
    <property type="match status" value="1"/>
</dbReference>
<evidence type="ECO:0000313" key="2">
    <source>
        <dbReference type="Proteomes" id="UP000183371"/>
    </source>
</evidence>
<evidence type="ECO:0000313" key="1">
    <source>
        <dbReference type="EMBL" id="SFU17499.1"/>
    </source>
</evidence>
<dbReference type="SUPFAM" id="SSF52058">
    <property type="entry name" value="L domain-like"/>
    <property type="match status" value="1"/>
</dbReference>
<gene>
    <name evidence="1" type="ORF">SAMN05444141_1242</name>
</gene>
<accession>A0A1I7E0P7</accession>
<dbReference type="AlphaFoldDB" id="A0A1I7E0P7"/>
<dbReference type="Proteomes" id="UP000183371">
    <property type="component" value="Unassembled WGS sequence"/>
</dbReference>
<reference evidence="2" key="1">
    <citation type="submission" date="2016-10" db="EMBL/GenBank/DDBJ databases">
        <authorList>
            <person name="Varghese N."/>
            <person name="Submissions S."/>
        </authorList>
    </citation>
    <scope>NUCLEOTIDE SEQUENCE [LARGE SCALE GENOMIC DNA]</scope>
    <source>
        <strain evidence="2">DSM 17465</strain>
    </source>
</reference>
<sequence>MQLNIVNFPFQNLEKIMELKLLERLQLSSRKLIDLNGIENLHNLVELDIANSPKLECLLKLDECKLLESVIFNSCKKISDLSALGALPKLKKAHFIDCGKIKSLEPLVNSNLLEEIIFTGDTIIEDGNISPLTSITQIKKAALAKRRHYTHTADEVIS</sequence>